<dbReference type="InterPro" id="IPR035644">
    <property type="entry name" value="MraZ_C"/>
</dbReference>
<evidence type="ECO:0000259" key="8">
    <source>
        <dbReference type="PROSITE" id="PS51740"/>
    </source>
</evidence>
<evidence type="ECO:0000256" key="1">
    <source>
        <dbReference type="ARBA" id="ARBA00013860"/>
    </source>
</evidence>
<dbReference type="InterPro" id="IPR007159">
    <property type="entry name" value="SpoVT-AbrB_dom"/>
</dbReference>
<dbReference type="Proteomes" id="UP000028926">
    <property type="component" value="Chromosome"/>
</dbReference>
<dbReference type="GO" id="GO:0009295">
    <property type="term" value="C:nucleoid"/>
    <property type="evidence" value="ECO:0007669"/>
    <property type="project" value="UniProtKB-SubCell"/>
</dbReference>
<keyword evidence="10" id="KW-1185">Reference proteome</keyword>
<dbReference type="InterPro" id="IPR003444">
    <property type="entry name" value="MraZ"/>
</dbReference>
<feature type="domain" description="SpoVT-AbrB" evidence="8">
    <location>
        <begin position="83"/>
        <end position="126"/>
    </location>
</feature>
<dbReference type="InterPro" id="IPR020603">
    <property type="entry name" value="MraZ_dom"/>
</dbReference>
<dbReference type="Gene3D" id="3.40.1550.20">
    <property type="entry name" value="Transcriptional regulator MraZ domain"/>
    <property type="match status" value="1"/>
</dbReference>
<dbReference type="HAMAP" id="MF_01008">
    <property type="entry name" value="MraZ"/>
    <property type="match status" value="1"/>
</dbReference>
<organism evidence="9 10">
    <name type="scientific">Candidatus Odyssella acanthamoebae</name>
    <dbReference type="NCBI Taxonomy" id="91604"/>
    <lineage>
        <taxon>Bacteria</taxon>
        <taxon>Pseudomonadati</taxon>
        <taxon>Pseudomonadota</taxon>
        <taxon>Alphaproteobacteria</taxon>
        <taxon>Holosporales</taxon>
        <taxon>Candidatus Paracaedibacteraceae</taxon>
        <taxon>Candidatus Odyssella</taxon>
    </lineage>
</organism>
<dbReference type="RefSeq" id="WP_038463778.1">
    <property type="nucleotide sequence ID" value="NZ_CP008941.1"/>
</dbReference>
<evidence type="ECO:0000256" key="5">
    <source>
        <dbReference type="ARBA" id="ARBA00023125"/>
    </source>
</evidence>
<dbReference type="CDD" id="cd16320">
    <property type="entry name" value="MraZ_N"/>
    <property type="match status" value="1"/>
</dbReference>
<accession>A0A077AWH7</accession>
<dbReference type="AlphaFoldDB" id="A0A077AWH7"/>
<evidence type="ECO:0000256" key="3">
    <source>
        <dbReference type="ARBA" id="ARBA00022737"/>
    </source>
</evidence>
<dbReference type="PANTHER" id="PTHR34701">
    <property type="entry name" value="TRANSCRIPTIONAL REGULATOR MRAZ"/>
    <property type="match status" value="1"/>
</dbReference>
<dbReference type="CDD" id="cd16321">
    <property type="entry name" value="MraZ_C"/>
    <property type="match status" value="1"/>
</dbReference>
<name>A0A077AWH7_9PROT</name>
<dbReference type="InterPro" id="IPR038619">
    <property type="entry name" value="MraZ_sf"/>
</dbReference>
<gene>
    <name evidence="7" type="primary">mraZ</name>
    <name evidence="9" type="ORF">ID47_03385</name>
</gene>
<comment type="subcellular location">
    <subcellularLocation>
        <location evidence="7">Cytoplasm</location>
        <location evidence="7">Nucleoid</location>
    </subcellularLocation>
</comment>
<sequence>MALFLSTFTNKIDKKGRVSIPAPFRTVLSNQSFQGIVLFRSLNRPVIDGCGVDRLNRLSEQLETGDFIPSANHDYTAMMFAEARMLSFDAEGRVSIPEDLLQHAAIQEQVTFVGRGPTFELWCPTAFAADHEQRRQRLLCQQGGQG</sequence>
<dbReference type="EMBL" id="CP008941">
    <property type="protein sequence ID" value="AIK95988.1"/>
    <property type="molecule type" value="Genomic_DNA"/>
</dbReference>
<evidence type="ECO:0000313" key="9">
    <source>
        <dbReference type="EMBL" id="AIK95988.1"/>
    </source>
</evidence>
<dbReference type="KEGG" id="paca:ID47_03385"/>
<evidence type="ECO:0000313" key="10">
    <source>
        <dbReference type="Proteomes" id="UP000028926"/>
    </source>
</evidence>
<reference evidence="9 10" key="1">
    <citation type="submission" date="2014-07" db="EMBL/GenBank/DDBJ databases">
        <title>Comparative genomic insights into amoeba endosymbionts belonging to the families of Holosporaceae and Candidatus Midichloriaceae within Rickettsiales.</title>
        <authorList>
            <person name="Wang Z."/>
            <person name="Wu M."/>
        </authorList>
    </citation>
    <scope>NUCLEOTIDE SEQUENCE [LARGE SCALE GENOMIC DNA]</scope>
    <source>
        <strain evidence="9">PRA3</strain>
    </source>
</reference>
<comment type="subunit">
    <text evidence="7">Forms oligomers.</text>
</comment>
<dbReference type="GO" id="GO:2000143">
    <property type="term" value="P:negative regulation of DNA-templated transcription initiation"/>
    <property type="evidence" value="ECO:0007669"/>
    <property type="project" value="TreeGrafter"/>
</dbReference>
<protein>
    <recommendedName>
        <fullName evidence="1 7">Transcriptional regulator MraZ</fullName>
    </recommendedName>
</protein>
<dbReference type="GO" id="GO:0000976">
    <property type="term" value="F:transcription cis-regulatory region binding"/>
    <property type="evidence" value="ECO:0007669"/>
    <property type="project" value="TreeGrafter"/>
</dbReference>
<dbReference type="GO" id="GO:0003700">
    <property type="term" value="F:DNA-binding transcription factor activity"/>
    <property type="evidence" value="ECO:0007669"/>
    <property type="project" value="UniProtKB-UniRule"/>
</dbReference>
<feature type="domain" description="SpoVT-AbrB" evidence="8">
    <location>
        <begin position="7"/>
        <end position="54"/>
    </location>
</feature>
<keyword evidence="6 7" id="KW-0804">Transcription</keyword>
<keyword evidence="2 7" id="KW-0963">Cytoplasm</keyword>
<dbReference type="eggNOG" id="COG2001">
    <property type="taxonomic scope" value="Bacteria"/>
</dbReference>
<evidence type="ECO:0000256" key="6">
    <source>
        <dbReference type="ARBA" id="ARBA00023163"/>
    </source>
</evidence>
<evidence type="ECO:0000256" key="7">
    <source>
        <dbReference type="HAMAP-Rule" id="MF_01008"/>
    </source>
</evidence>
<keyword evidence="5 7" id="KW-0238">DNA-binding</keyword>
<dbReference type="STRING" id="91604.ID47_03385"/>
<dbReference type="InterPro" id="IPR035642">
    <property type="entry name" value="MraZ_N"/>
</dbReference>
<dbReference type="HOGENOM" id="CLU_107907_1_0_5"/>
<dbReference type="PANTHER" id="PTHR34701:SF1">
    <property type="entry name" value="TRANSCRIPTIONAL REGULATOR MRAZ"/>
    <property type="match status" value="1"/>
</dbReference>
<evidence type="ECO:0000256" key="4">
    <source>
        <dbReference type="ARBA" id="ARBA00023015"/>
    </source>
</evidence>
<comment type="similarity">
    <text evidence="7">Belongs to the MraZ family.</text>
</comment>
<dbReference type="Pfam" id="PF02381">
    <property type="entry name" value="MraZ"/>
    <property type="match status" value="1"/>
</dbReference>
<dbReference type="PROSITE" id="PS51740">
    <property type="entry name" value="SPOVT_ABRB"/>
    <property type="match status" value="2"/>
</dbReference>
<dbReference type="SUPFAM" id="SSF89447">
    <property type="entry name" value="AbrB/MazE/MraZ-like"/>
    <property type="match status" value="1"/>
</dbReference>
<dbReference type="InterPro" id="IPR037914">
    <property type="entry name" value="SpoVT-AbrB_sf"/>
</dbReference>
<keyword evidence="4 7" id="KW-0805">Transcription regulation</keyword>
<evidence type="ECO:0000256" key="2">
    <source>
        <dbReference type="ARBA" id="ARBA00022490"/>
    </source>
</evidence>
<dbReference type="GO" id="GO:0005737">
    <property type="term" value="C:cytoplasm"/>
    <property type="evidence" value="ECO:0007669"/>
    <property type="project" value="UniProtKB-UniRule"/>
</dbReference>
<keyword evidence="3" id="KW-0677">Repeat</keyword>
<proteinExistence type="inferred from homology"/>